<keyword evidence="7" id="KW-0460">Magnesium</keyword>
<evidence type="ECO:0000313" key="9">
    <source>
        <dbReference type="EMBL" id="MFD5098166.1"/>
    </source>
</evidence>
<dbReference type="InterPro" id="IPR043519">
    <property type="entry name" value="NT_sf"/>
</dbReference>
<dbReference type="NCBIfam" id="TIGR00277">
    <property type="entry name" value="HDIG"/>
    <property type="match status" value="1"/>
</dbReference>
<evidence type="ECO:0000313" key="10">
    <source>
        <dbReference type="Proteomes" id="UP001598448"/>
    </source>
</evidence>
<evidence type="ECO:0000256" key="4">
    <source>
        <dbReference type="ARBA" id="ARBA00022695"/>
    </source>
</evidence>
<keyword evidence="10" id="KW-1185">Reference proteome</keyword>
<protein>
    <submittedName>
        <fullName evidence="9">CCA tRNA nucleotidyltransferase</fullName>
        <ecNumber evidence="9">2.7.7.72</ecNumber>
    </submittedName>
</protein>
<reference evidence="9 10" key="1">
    <citation type="submission" date="2024-09" db="EMBL/GenBank/DDBJ databases">
        <title>The Natural Products Discovery Center: Release of the First 8490 Sequenced Strains for Exploring Actinobacteria Biosynthetic Diversity.</title>
        <authorList>
            <person name="Kalkreuter E."/>
            <person name="Kautsar S.A."/>
            <person name="Yang D."/>
            <person name="Bader C.D."/>
            <person name="Teijaro C.N."/>
            <person name="Fluegel L."/>
            <person name="Davis C.M."/>
            <person name="Simpson J.R."/>
            <person name="Lauterbach L."/>
            <person name="Steele A.D."/>
            <person name="Gui C."/>
            <person name="Meng S."/>
            <person name="Li G."/>
            <person name="Viehrig K."/>
            <person name="Ye F."/>
            <person name="Su P."/>
            <person name="Kiefer A.F."/>
            <person name="Nichols A."/>
            <person name="Cepeda A.J."/>
            <person name="Yan W."/>
            <person name="Fan B."/>
            <person name="Jiang Y."/>
            <person name="Adhikari A."/>
            <person name="Zheng C.-J."/>
            <person name="Schuster L."/>
            <person name="Cowan T.M."/>
            <person name="Smanski M.J."/>
            <person name="Chevrette M.G."/>
            <person name="De Carvalho L.P.S."/>
            <person name="Shen B."/>
        </authorList>
    </citation>
    <scope>NUCLEOTIDE SEQUENCE [LARGE SCALE GENOMIC DNA]</scope>
    <source>
        <strain evidence="9 10">NPDC058348</strain>
    </source>
</reference>
<evidence type="ECO:0000256" key="5">
    <source>
        <dbReference type="ARBA" id="ARBA00022723"/>
    </source>
</evidence>
<dbReference type="SMART" id="SM00471">
    <property type="entry name" value="HDc"/>
    <property type="match status" value="1"/>
</dbReference>
<dbReference type="PANTHER" id="PTHR46173">
    <property type="entry name" value="CCA TRNA NUCLEOTIDYLTRANSFERASE 1, MITOCHONDRIAL"/>
    <property type="match status" value="1"/>
</dbReference>
<gene>
    <name evidence="9" type="ORF">ACFWJN_04165</name>
</gene>
<dbReference type="Gene3D" id="1.10.3090.10">
    <property type="entry name" value="cca-adding enzyme, domain 2"/>
    <property type="match status" value="1"/>
</dbReference>
<comment type="caution">
    <text evidence="9">The sequence shown here is derived from an EMBL/GenBank/DDBJ whole genome shotgun (WGS) entry which is preliminary data.</text>
</comment>
<comment type="cofactor">
    <cofactor evidence="1">
        <name>Mg(2+)</name>
        <dbReference type="ChEBI" id="CHEBI:18420"/>
    </cofactor>
</comment>
<evidence type="ECO:0000256" key="1">
    <source>
        <dbReference type="ARBA" id="ARBA00001946"/>
    </source>
</evidence>
<dbReference type="CDD" id="cd05398">
    <property type="entry name" value="NT_ClassII-CCAase"/>
    <property type="match status" value="1"/>
</dbReference>
<keyword evidence="6" id="KW-0547">Nucleotide-binding</keyword>
<dbReference type="Pfam" id="PF12627">
    <property type="entry name" value="PolyA_pol_RNAbd"/>
    <property type="match status" value="1"/>
</dbReference>
<feature type="domain" description="HD/PDEase" evidence="8">
    <location>
        <begin position="266"/>
        <end position="434"/>
    </location>
</feature>
<dbReference type="InterPro" id="IPR006675">
    <property type="entry name" value="HDIG_dom"/>
</dbReference>
<dbReference type="SUPFAM" id="SSF81301">
    <property type="entry name" value="Nucleotidyltransferase"/>
    <property type="match status" value="1"/>
</dbReference>
<name>A0ABW6FET5_9ACTN</name>
<evidence type="ECO:0000259" key="8">
    <source>
        <dbReference type="SMART" id="SM00471"/>
    </source>
</evidence>
<dbReference type="EMBL" id="JBHXIJ010000015">
    <property type="protein sequence ID" value="MFD5098166.1"/>
    <property type="molecule type" value="Genomic_DNA"/>
</dbReference>
<sequence>MPNANEDNPSALSQVQRRAVSELLRVSPVADDLARRFQEAGFRLALVGGSVRDALLGRLGNDLDFTTDARPDDVLKIVRPWADSVWEVGIAFGTVGCQKAGYQIEVTTYRSEAYDRTSRKPEVSYGDSIEEDLVRRDFTVNAMAVALPEKEFVDPHGGLEDLAARVLRTPGTPEESFSDDPLRMMRAARFAAQLDFEVAPEVVEAMTAMAKRIEIVSAERVRDEFNKLILSTHPRKGLRLLVDSGIASHVLPELPALRLESDEHHRHKDVYEHSLTVLEQAIDLEESGPDLVLRLAALLHDIGKPRTRRFEQDGRVSFHHHEVVGAKMTKKRMTALKYSNDMIKDVSLLVELHLRFHGYGTGEWTDSAVRRYVRDAGPQLERLHKLTRSDCTTRNKRKAGALSRAYDGLEERIAQLKEQEELDSIRPDLDGNQIMEILGVGPGPEIGKAYKFLLELRLENGPMEHGAAVAALKDWWSAQS</sequence>
<dbReference type="InterPro" id="IPR003607">
    <property type="entry name" value="HD/PDEase_dom"/>
</dbReference>
<dbReference type="InterPro" id="IPR032828">
    <property type="entry name" value="PolyA_RNA-bd"/>
</dbReference>
<evidence type="ECO:0000256" key="3">
    <source>
        <dbReference type="ARBA" id="ARBA00022694"/>
    </source>
</evidence>
<proteinExistence type="predicted"/>
<dbReference type="CDD" id="cd00077">
    <property type="entry name" value="HDc"/>
    <property type="match status" value="1"/>
</dbReference>
<keyword evidence="3" id="KW-0819">tRNA processing</keyword>
<dbReference type="NCBIfam" id="TIGR02692">
    <property type="entry name" value="tRNA_CCA_actino"/>
    <property type="match status" value="1"/>
</dbReference>
<dbReference type="SUPFAM" id="SSF81891">
    <property type="entry name" value="Poly A polymerase C-terminal region-like"/>
    <property type="match status" value="1"/>
</dbReference>
<keyword evidence="4 9" id="KW-0548">Nucleotidyltransferase</keyword>
<dbReference type="EC" id="2.7.7.72" evidence="9"/>
<dbReference type="RefSeq" id="WP_386708641.1">
    <property type="nucleotide sequence ID" value="NZ_JBHXIJ010000015.1"/>
</dbReference>
<evidence type="ECO:0000256" key="6">
    <source>
        <dbReference type="ARBA" id="ARBA00022741"/>
    </source>
</evidence>
<dbReference type="GO" id="GO:0004810">
    <property type="term" value="F:CCA tRNA nucleotidyltransferase activity"/>
    <property type="evidence" value="ECO:0007669"/>
    <property type="project" value="UniProtKB-EC"/>
</dbReference>
<dbReference type="Proteomes" id="UP001598448">
    <property type="component" value="Unassembled WGS sequence"/>
</dbReference>
<dbReference type="PANTHER" id="PTHR46173:SF1">
    <property type="entry name" value="CCA TRNA NUCLEOTIDYLTRANSFERASE 1, MITOCHONDRIAL"/>
    <property type="match status" value="1"/>
</dbReference>
<dbReference type="Gene3D" id="3.30.460.10">
    <property type="entry name" value="Beta Polymerase, domain 2"/>
    <property type="match status" value="1"/>
</dbReference>
<keyword evidence="2 9" id="KW-0808">Transferase</keyword>
<dbReference type="InterPro" id="IPR050264">
    <property type="entry name" value="Bact_CCA-adding_enz_type3_sf"/>
</dbReference>
<organism evidence="9 10">
    <name type="scientific">Streptomyces albidochromogenes</name>
    <dbReference type="NCBI Taxonomy" id="329524"/>
    <lineage>
        <taxon>Bacteria</taxon>
        <taxon>Bacillati</taxon>
        <taxon>Actinomycetota</taxon>
        <taxon>Actinomycetes</taxon>
        <taxon>Kitasatosporales</taxon>
        <taxon>Streptomycetaceae</taxon>
        <taxon>Streptomyces</taxon>
    </lineage>
</organism>
<dbReference type="InterPro" id="IPR014065">
    <property type="entry name" value="tRNA_adenylyltransferase"/>
</dbReference>
<dbReference type="InterPro" id="IPR006674">
    <property type="entry name" value="HD_domain"/>
</dbReference>
<dbReference type="Pfam" id="PF01743">
    <property type="entry name" value="PolyA_pol"/>
    <property type="match status" value="1"/>
</dbReference>
<evidence type="ECO:0000256" key="7">
    <source>
        <dbReference type="ARBA" id="ARBA00022842"/>
    </source>
</evidence>
<dbReference type="InterPro" id="IPR002646">
    <property type="entry name" value="PolA_pol_head_dom"/>
</dbReference>
<evidence type="ECO:0000256" key="2">
    <source>
        <dbReference type="ARBA" id="ARBA00022679"/>
    </source>
</evidence>
<dbReference type="Pfam" id="PF01966">
    <property type="entry name" value="HD"/>
    <property type="match status" value="1"/>
</dbReference>
<keyword evidence="5" id="KW-0479">Metal-binding</keyword>
<accession>A0ABW6FET5</accession>